<evidence type="ECO:0008006" key="3">
    <source>
        <dbReference type="Google" id="ProtNLM"/>
    </source>
</evidence>
<dbReference type="InterPro" id="IPR023393">
    <property type="entry name" value="START-like_dom_sf"/>
</dbReference>
<dbReference type="AlphaFoldDB" id="A0A4Q1CEX1"/>
<protein>
    <recommendedName>
        <fullName evidence="3">Cell division inhibitor</fullName>
    </recommendedName>
</protein>
<dbReference type="SUPFAM" id="SSF55961">
    <property type="entry name" value="Bet v1-like"/>
    <property type="match status" value="1"/>
</dbReference>
<keyword evidence="2" id="KW-1185">Reference proteome</keyword>
<sequence length="168" mass="19789">MATYSLKTVQYIPVDIDTAWDFFSNPNNLQAITPKNMGFKVLSKHTTAKMYAGQIIEYHVSPVLGIKLYWMTEITHVKEKEFFVDEQRFGPYQLWHHQHHFKVVDGGVEMTDIVHYRNPLGFLGNIANCLFVRKQLKQIFEFRFKAVEELFGKWHESVLTRIEFFKAA</sequence>
<evidence type="ECO:0000313" key="2">
    <source>
        <dbReference type="Proteomes" id="UP000290204"/>
    </source>
</evidence>
<name>A0A4Q1CEX1_9BACT</name>
<reference evidence="1 2" key="1">
    <citation type="submission" date="2019-01" db="EMBL/GenBank/DDBJ databases">
        <title>Lacibacter sp. strain TTM-7.</title>
        <authorList>
            <person name="Chen W.-M."/>
        </authorList>
    </citation>
    <scope>NUCLEOTIDE SEQUENCE [LARGE SCALE GENOMIC DNA]</scope>
    <source>
        <strain evidence="1 2">TTM-7</strain>
    </source>
</reference>
<dbReference type="RefSeq" id="WP_129132521.1">
    <property type="nucleotide sequence ID" value="NZ_SDHW01000007.1"/>
</dbReference>
<dbReference type="Gene3D" id="3.30.530.20">
    <property type="match status" value="1"/>
</dbReference>
<organism evidence="1 2">
    <name type="scientific">Lacibacter luteus</name>
    <dbReference type="NCBI Taxonomy" id="2508719"/>
    <lineage>
        <taxon>Bacteria</taxon>
        <taxon>Pseudomonadati</taxon>
        <taxon>Bacteroidota</taxon>
        <taxon>Chitinophagia</taxon>
        <taxon>Chitinophagales</taxon>
        <taxon>Chitinophagaceae</taxon>
        <taxon>Lacibacter</taxon>
    </lineage>
</organism>
<proteinExistence type="predicted"/>
<accession>A0A4Q1CEX1</accession>
<gene>
    <name evidence="1" type="ORF">ESA94_18945</name>
</gene>
<comment type="caution">
    <text evidence="1">The sequence shown here is derived from an EMBL/GenBank/DDBJ whole genome shotgun (WGS) entry which is preliminary data.</text>
</comment>
<evidence type="ECO:0000313" key="1">
    <source>
        <dbReference type="EMBL" id="RXK58092.1"/>
    </source>
</evidence>
<dbReference type="EMBL" id="SDHW01000007">
    <property type="protein sequence ID" value="RXK58092.1"/>
    <property type="molecule type" value="Genomic_DNA"/>
</dbReference>
<dbReference type="CDD" id="cd07820">
    <property type="entry name" value="SRPBCC_3"/>
    <property type="match status" value="1"/>
</dbReference>
<dbReference type="OrthoDB" id="9793552at2"/>
<dbReference type="Proteomes" id="UP000290204">
    <property type="component" value="Unassembled WGS sequence"/>
</dbReference>